<evidence type="ECO:0000256" key="1">
    <source>
        <dbReference type="ARBA" id="ARBA00022472"/>
    </source>
</evidence>
<sequence>MSAHFSASEAKTDDMAKRWYVVHVYSGFEKKIASHIQEQAAQKGLSDHIEQILVPSEDVTEVRRGRKVNAERKFFPGYVLVKMELTDEAWHLVKDTPKVTGFLGSRNKPTPITAAEAERIMKQAQEGVERPRSTLTFEIGEQIRVADGPFTSFNGMIEEVDDERQRLKVSVSIFGRSTPVDLEFTQVEKL</sequence>
<proteinExistence type="inferred from homology"/>
<evidence type="ECO:0000313" key="10">
    <source>
        <dbReference type="EMBL" id="GBR50906.1"/>
    </source>
</evidence>
<dbReference type="InterPro" id="IPR036735">
    <property type="entry name" value="NGN_dom_sf"/>
</dbReference>
<dbReference type="InterPro" id="IPR001062">
    <property type="entry name" value="Transcrpt_antiterm_NusG"/>
</dbReference>
<keyword evidence="11" id="KW-1185">Reference proteome</keyword>
<evidence type="ECO:0000259" key="9">
    <source>
        <dbReference type="SMART" id="SM00739"/>
    </source>
</evidence>
<dbReference type="SMART" id="SM00739">
    <property type="entry name" value="KOW"/>
    <property type="match status" value="1"/>
</dbReference>
<evidence type="ECO:0000256" key="3">
    <source>
        <dbReference type="ARBA" id="ARBA00023015"/>
    </source>
</evidence>
<protein>
    <recommendedName>
        <fullName evidence="5 6">Transcription termination/antitermination protein NusG</fullName>
    </recommendedName>
</protein>
<dbReference type="InterPro" id="IPR043425">
    <property type="entry name" value="NusG-like"/>
</dbReference>
<evidence type="ECO:0000256" key="2">
    <source>
        <dbReference type="ARBA" id="ARBA00022814"/>
    </source>
</evidence>
<reference evidence="10 11" key="1">
    <citation type="submission" date="2013-04" db="EMBL/GenBank/DDBJ databases">
        <title>The genome sequencing project of 58 acetic acid bacteria.</title>
        <authorList>
            <person name="Okamoto-Kainuma A."/>
            <person name="Ishikawa M."/>
            <person name="Umino S."/>
            <person name="Koizumi Y."/>
            <person name="Shiwa Y."/>
            <person name="Yoshikawa H."/>
            <person name="Matsutani M."/>
            <person name="Matsushita K."/>
        </authorList>
    </citation>
    <scope>NUCLEOTIDE SEQUENCE [LARGE SCALE GENOMIC DNA]</scope>
    <source>
        <strain evidence="10 11">NBRC 106555</strain>
    </source>
</reference>
<dbReference type="EMBL" id="BAQC01000005">
    <property type="protein sequence ID" value="GBR50906.1"/>
    <property type="molecule type" value="Genomic_DNA"/>
</dbReference>
<evidence type="ECO:0000256" key="4">
    <source>
        <dbReference type="ARBA" id="ARBA00023163"/>
    </source>
</evidence>
<dbReference type="PANTHER" id="PTHR30265">
    <property type="entry name" value="RHO-INTERACTING TRANSCRIPTION TERMINATION FACTOR NUSG"/>
    <property type="match status" value="1"/>
</dbReference>
<dbReference type="PROSITE" id="PS01014">
    <property type="entry name" value="NUSG"/>
    <property type="match status" value="1"/>
</dbReference>
<dbReference type="InterPro" id="IPR008991">
    <property type="entry name" value="Translation_prot_SH3-like_sf"/>
</dbReference>
<dbReference type="InterPro" id="IPR014722">
    <property type="entry name" value="Rib_uL2_dom2"/>
</dbReference>
<dbReference type="InterPro" id="IPR006645">
    <property type="entry name" value="NGN-like_dom"/>
</dbReference>
<comment type="function">
    <text evidence="5 7">Participates in transcription elongation, termination and antitermination.</text>
</comment>
<dbReference type="NCBIfam" id="TIGR00922">
    <property type="entry name" value="nusG"/>
    <property type="match status" value="1"/>
</dbReference>
<dbReference type="PANTHER" id="PTHR30265:SF2">
    <property type="entry name" value="TRANSCRIPTION TERMINATION_ANTITERMINATION PROTEIN NUSG"/>
    <property type="match status" value="1"/>
</dbReference>
<dbReference type="SUPFAM" id="SSF50104">
    <property type="entry name" value="Translation proteins SH3-like domain"/>
    <property type="match status" value="1"/>
</dbReference>
<evidence type="ECO:0000313" key="11">
    <source>
        <dbReference type="Proteomes" id="UP001062632"/>
    </source>
</evidence>
<feature type="domain" description="KOW" evidence="9">
    <location>
        <begin position="136"/>
        <end position="163"/>
    </location>
</feature>
<dbReference type="Pfam" id="PF02357">
    <property type="entry name" value="NusG"/>
    <property type="match status" value="1"/>
</dbReference>
<dbReference type="InterPro" id="IPR015869">
    <property type="entry name" value="Transcrpt_antiterm_NusG_bac_CS"/>
</dbReference>
<organism evidence="10 11">
    <name type="scientific">Neokomagataea thailandica NBRC 106555</name>
    <dbReference type="NCBI Taxonomy" id="1223520"/>
    <lineage>
        <taxon>Bacteria</taxon>
        <taxon>Pseudomonadati</taxon>
        <taxon>Pseudomonadota</taxon>
        <taxon>Alphaproteobacteria</taxon>
        <taxon>Acetobacterales</taxon>
        <taxon>Acetobacteraceae</taxon>
        <taxon>Neokomagataea</taxon>
    </lineage>
</organism>
<dbReference type="InterPro" id="IPR047050">
    <property type="entry name" value="NGN"/>
</dbReference>
<keyword evidence="2 5" id="KW-0889">Transcription antitermination</keyword>
<dbReference type="CDD" id="cd06091">
    <property type="entry name" value="KOW_NusG"/>
    <property type="match status" value="1"/>
</dbReference>
<name>A0ABQ0QMY3_9PROT</name>
<evidence type="ECO:0000256" key="6">
    <source>
        <dbReference type="NCBIfam" id="TIGR00922"/>
    </source>
</evidence>
<comment type="similarity">
    <text evidence="5 7">Belongs to the NusG family.</text>
</comment>
<evidence type="ECO:0000259" key="8">
    <source>
        <dbReference type="SMART" id="SM00738"/>
    </source>
</evidence>
<dbReference type="SMART" id="SM00738">
    <property type="entry name" value="NGN"/>
    <property type="match status" value="1"/>
</dbReference>
<gene>
    <name evidence="5" type="primary">nusG</name>
    <name evidence="10" type="ORF">AA106555_0373</name>
</gene>
<dbReference type="Gene3D" id="2.30.30.30">
    <property type="match status" value="1"/>
</dbReference>
<dbReference type="InterPro" id="IPR005824">
    <property type="entry name" value="KOW"/>
</dbReference>
<evidence type="ECO:0000256" key="7">
    <source>
        <dbReference type="RuleBase" id="RU000538"/>
    </source>
</evidence>
<dbReference type="SUPFAM" id="SSF82679">
    <property type="entry name" value="N-utilization substance G protein NusG, N-terminal domain"/>
    <property type="match status" value="1"/>
</dbReference>
<evidence type="ECO:0000256" key="5">
    <source>
        <dbReference type="HAMAP-Rule" id="MF_00948"/>
    </source>
</evidence>
<dbReference type="HAMAP" id="MF_00948">
    <property type="entry name" value="NusG"/>
    <property type="match status" value="1"/>
</dbReference>
<comment type="caution">
    <text evidence="10">The sequence shown here is derived from an EMBL/GenBank/DDBJ whole genome shotgun (WGS) entry which is preliminary data.</text>
</comment>
<dbReference type="Proteomes" id="UP001062632">
    <property type="component" value="Unassembled WGS sequence"/>
</dbReference>
<accession>A0ABQ0QMY3</accession>
<dbReference type="PRINTS" id="PR00338">
    <property type="entry name" value="NUSGTNSCPFCT"/>
</dbReference>
<keyword evidence="1 5" id="KW-0806">Transcription termination</keyword>
<keyword evidence="3 5" id="KW-0805">Transcription regulation</keyword>
<keyword evidence="4 5" id="KW-0804">Transcription</keyword>
<dbReference type="CDD" id="cd09891">
    <property type="entry name" value="NGN_Bact_1"/>
    <property type="match status" value="1"/>
</dbReference>
<dbReference type="Gene3D" id="3.30.70.940">
    <property type="entry name" value="NusG, N-terminal domain"/>
    <property type="match status" value="1"/>
</dbReference>
<feature type="domain" description="NusG-like N-terminal" evidence="8">
    <location>
        <begin position="16"/>
        <end position="124"/>
    </location>
</feature>